<dbReference type="Gene3D" id="3.10.50.10">
    <property type="match status" value="1"/>
</dbReference>
<dbReference type="InterPro" id="IPR011583">
    <property type="entry name" value="Chitinase_II/V-like_cat"/>
</dbReference>
<dbReference type="EMBL" id="JAFJZZ010000001">
    <property type="protein sequence ID" value="MBN7772582.1"/>
    <property type="molecule type" value="Genomic_DNA"/>
</dbReference>
<dbReference type="InterPro" id="IPR017853">
    <property type="entry name" value="GH"/>
</dbReference>
<evidence type="ECO:0000256" key="3">
    <source>
        <dbReference type="ARBA" id="ARBA00022801"/>
    </source>
</evidence>
<dbReference type="Pfam" id="PF00704">
    <property type="entry name" value="Glyco_hydro_18"/>
    <property type="match status" value="1"/>
</dbReference>
<dbReference type="PANTHER" id="PTHR11177:SF317">
    <property type="entry name" value="CHITINASE 12-RELATED"/>
    <property type="match status" value="1"/>
</dbReference>
<dbReference type="CDD" id="cd06548">
    <property type="entry name" value="GH18_chitinase"/>
    <property type="match status" value="1"/>
</dbReference>
<sequence>MINKGFIPSTSFTLFLVILFYLGCSADHFAFAAKPDKTVSSAPSATQLPTKKVVGYYTAWSGYNGYTADKIDAAKLTHIHYAFANIGSDLKITLGDPDIDLHNFKQLNALKQRNPHLKTLISVGGWTWSGRFSDVALTDQSRTAFADSSVDFIVQYGFDGVDIDWEYPVSGGLNSNVKRAEDKQNFTLLLQKIREKLDARGAIDQKHYLLTIAGGAGSGYTGNTELSKLQQYIDYASIMTYDLHGTWDSYTDFNAPLYNNMDSSPQYKTSVDSSVNAWLDASFPAEKLVMGIPFYGYIYSSVHDTNNGLYQPFSGANSLSYHTIVNDYLDSPDYTQCYHAQSMVPWLFNGSVFISYDNAQSIGLKTDYIQSKGLGGAMIWELSQDCNQELLNALYDRLK</sequence>
<dbReference type="GO" id="GO:0005975">
    <property type="term" value="P:carbohydrate metabolic process"/>
    <property type="evidence" value="ECO:0007669"/>
    <property type="project" value="InterPro"/>
</dbReference>
<evidence type="ECO:0000313" key="9">
    <source>
        <dbReference type="EMBL" id="MBN7772582.1"/>
    </source>
</evidence>
<dbReference type="GO" id="GO:0008843">
    <property type="term" value="F:endochitinase activity"/>
    <property type="evidence" value="ECO:0007669"/>
    <property type="project" value="UniProtKB-EC"/>
</dbReference>
<dbReference type="EC" id="3.2.1.14" evidence="2"/>
<gene>
    <name evidence="9" type="ORF">JYB65_04335</name>
</gene>
<evidence type="ECO:0000256" key="6">
    <source>
        <dbReference type="RuleBase" id="RU000489"/>
    </source>
</evidence>
<dbReference type="Proteomes" id="UP000664545">
    <property type="component" value="Unassembled WGS sequence"/>
</dbReference>
<evidence type="ECO:0000256" key="7">
    <source>
        <dbReference type="RuleBase" id="RU004453"/>
    </source>
</evidence>
<evidence type="ECO:0000313" key="10">
    <source>
        <dbReference type="Proteomes" id="UP000664545"/>
    </source>
</evidence>
<name>A0A939D7M1_CLOAM</name>
<dbReference type="SUPFAM" id="SSF51445">
    <property type="entry name" value="(Trans)glycosidases"/>
    <property type="match status" value="1"/>
</dbReference>
<dbReference type="InterPro" id="IPR001223">
    <property type="entry name" value="Glyco_hydro18_cat"/>
</dbReference>
<evidence type="ECO:0000256" key="4">
    <source>
        <dbReference type="ARBA" id="ARBA00023024"/>
    </source>
</evidence>
<dbReference type="PROSITE" id="PS01095">
    <property type="entry name" value="GH18_1"/>
    <property type="match status" value="1"/>
</dbReference>
<evidence type="ECO:0000256" key="2">
    <source>
        <dbReference type="ARBA" id="ARBA00012729"/>
    </source>
</evidence>
<comment type="catalytic activity">
    <reaction evidence="1">
        <text>Random endo-hydrolysis of N-acetyl-beta-D-glucosaminide (1-&gt;4)-beta-linkages in chitin and chitodextrins.</text>
        <dbReference type="EC" id="3.2.1.14"/>
    </reaction>
</comment>
<dbReference type="InterPro" id="IPR029070">
    <property type="entry name" value="Chitinase_insertion_sf"/>
</dbReference>
<accession>A0A939D7M1</accession>
<dbReference type="GO" id="GO:0008061">
    <property type="term" value="F:chitin binding"/>
    <property type="evidence" value="ECO:0007669"/>
    <property type="project" value="InterPro"/>
</dbReference>
<keyword evidence="3 6" id="KW-0378">Hydrolase</keyword>
<dbReference type="PROSITE" id="PS51910">
    <property type="entry name" value="GH18_2"/>
    <property type="match status" value="1"/>
</dbReference>
<keyword evidence="4" id="KW-0624">Polysaccharide degradation</keyword>
<feature type="domain" description="GH18" evidence="8">
    <location>
        <begin position="51"/>
        <end position="399"/>
    </location>
</feature>
<evidence type="ECO:0000259" key="8">
    <source>
        <dbReference type="PROSITE" id="PS51910"/>
    </source>
</evidence>
<dbReference type="AlphaFoldDB" id="A0A939D7M1"/>
<evidence type="ECO:0000256" key="1">
    <source>
        <dbReference type="ARBA" id="ARBA00000822"/>
    </source>
</evidence>
<dbReference type="SUPFAM" id="SSF54556">
    <property type="entry name" value="Chitinase insertion domain"/>
    <property type="match status" value="1"/>
</dbReference>
<proteinExistence type="inferred from homology"/>
<organism evidence="9 10">
    <name type="scientific">Clostridium aminobutyricum</name>
    <dbReference type="NCBI Taxonomy" id="33953"/>
    <lineage>
        <taxon>Bacteria</taxon>
        <taxon>Bacillati</taxon>
        <taxon>Bacillota</taxon>
        <taxon>Clostridia</taxon>
        <taxon>Eubacteriales</taxon>
        <taxon>Clostridiaceae</taxon>
        <taxon>Clostridium</taxon>
    </lineage>
</organism>
<protein>
    <recommendedName>
        <fullName evidence="2">chitinase</fullName>
        <ecNumber evidence="2">3.2.1.14</ecNumber>
    </recommendedName>
</protein>
<comment type="caution">
    <text evidence="9">The sequence shown here is derived from an EMBL/GenBank/DDBJ whole genome shotgun (WGS) entry which is preliminary data.</text>
</comment>
<keyword evidence="4" id="KW-0119">Carbohydrate metabolism</keyword>
<dbReference type="InterPro" id="IPR050314">
    <property type="entry name" value="Glycosyl_Hydrlase_18"/>
</dbReference>
<dbReference type="PANTHER" id="PTHR11177">
    <property type="entry name" value="CHITINASE"/>
    <property type="match status" value="1"/>
</dbReference>
<dbReference type="Gene3D" id="3.20.20.80">
    <property type="entry name" value="Glycosidases"/>
    <property type="match status" value="1"/>
</dbReference>
<dbReference type="GO" id="GO:0006032">
    <property type="term" value="P:chitin catabolic process"/>
    <property type="evidence" value="ECO:0007669"/>
    <property type="project" value="UniProtKB-KW"/>
</dbReference>
<reference evidence="9" key="1">
    <citation type="submission" date="2021-02" db="EMBL/GenBank/DDBJ databases">
        <title>Abyssanaerobacter marinus gen.nov., sp., nov, anaerobic bacterium isolated from the Onnuri vent field of Indian Ocean and suggestion of Mogibacteriaceae fam. nov., and proposal of reclassification of ambiguous this family's genus member.</title>
        <authorList>
            <person name="Kim Y.J."/>
            <person name="Yang J.-A."/>
        </authorList>
    </citation>
    <scope>NUCLEOTIDE SEQUENCE</scope>
    <source>
        <strain evidence="9">DSM 2634</strain>
    </source>
</reference>
<keyword evidence="5 6" id="KW-0326">Glycosidase</keyword>
<keyword evidence="10" id="KW-1185">Reference proteome</keyword>
<dbReference type="RefSeq" id="WP_206581375.1">
    <property type="nucleotide sequence ID" value="NZ_JAFJZZ010000001.1"/>
</dbReference>
<evidence type="ECO:0000256" key="5">
    <source>
        <dbReference type="ARBA" id="ARBA00023295"/>
    </source>
</evidence>
<dbReference type="SMART" id="SM00636">
    <property type="entry name" value="Glyco_18"/>
    <property type="match status" value="1"/>
</dbReference>
<dbReference type="InterPro" id="IPR001579">
    <property type="entry name" value="Glyco_hydro_18_chit_AS"/>
</dbReference>
<keyword evidence="4" id="KW-0146">Chitin degradation</keyword>
<comment type="similarity">
    <text evidence="7">Belongs to the glycosyl hydrolase 18 family.</text>
</comment>